<dbReference type="Pfam" id="PF02182">
    <property type="entry name" value="SAD_SRA"/>
    <property type="match status" value="1"/>
</dbReference>
<organism evidence="5 6">
    <name type="scientific">Endocarpon pusillum</name>
    <dbReference type="NCBI Taxonomy" id="364733"/>
    <lineage>
        <taxon>Eukaryota</taxon>
        <taxon>Fungi</taxon>
        <taxon>Dikarya</taxon>
        <taxon>Ascomycota</taxon>
        <taxon>Pezizomycotina</taxon>
        <taxon>Eurotiomycetes</taxon>
        <taxon>Chaetothyriomycetidae</taxon>
        <taxon>Verrucariales</taxon>
        <taxon>Verrucariaceae</taxon>
        <taxon>Endocarpon</taxon>
    </lineage>
</organism>
<dbReference type="PANTHER" id="PTHR14140">
    <property type="entry name" value="E3 UBIQUITIN-PROTEIN LIGASE UHRF-RELATED"/>
    <property type="match status" value="1"/>
</dbReference>
<keyword evidence="6" id="KW-1185">Reference proteome</keyword>
<name>A0A8H7A8F2_9EURO</name>
<protein>
    <recommendedName>
        <fullName evidence="4">YDG domain-containing protein</fullName>
    </recommendedName>
</protein>
<evidence type="ECO:0000256" key="3">
    <source>
        <dbReference type="SAM" id="MobiDB-lite"/>
    </source>
</evidence>
<sequence length="416" mass="46076">MEQPGGLASTQVEAQNAAALQLAIKQSLKQAALERELEAISEQFSQPCYNTKLQKTEPYHNAFLRNLFGIRYISGEREKFQFELDRGVIYILTKIRQKRFMSAEFAEKTHIELILQRIGEDRYCFSAVARGIAQGLNQRFAGQNWGRNAVQPAQATPATRAASDEGKKPKPKRDASSPSAKSQKEPKLKKAVDEIHISKPIPADDDPIFGLNGPMRGTLIKYNTADPQTVAKSIVLNPNIAQISSKVFGHNGINMGQFFPRQMAALAQGAHGSSQAGISGTAEDGAYSVIVTGRYNSLEKDGLEKFEYCATGSTENTFKDSLIENLGLKTMRRSLTTKKPVRVLRGENNEFRYAPKVGLRYDGLYTVVKEEQRVNGKGGVYAVFVLERMEGQEPVDLSRPNAADIKLFGELKERLA</sequence>
<evidence type="ECO:0000313" key="5">
    <source>
        <dbReference type="EMBL" id="KAF7504038.1"/>
    </source>
</evidence>
<comment type="subcellular location">
    <subcellularLocation>
        <location evidence="2">Nucleus</location>
    </subcellularLocation>
</comment>
<evidence type="ECO:0000259" key="4">
    <source>
        <dbReference type="PROSITE" id="PS51015"/>
    </source>
</evidence>
<comment type="caution">
    <text evidence="5">The sequence shown here is derived from an EMBL/GenBank/DDBJ whole genome shotgun (WGS) entry which is preliminary data.</text>
</comment>
<dbReference type="SUPFAM" id="SSF88697">
    <property type="entry name" value="PUA domain-like"/>
    <property type="match status" value="1"/>
</dbReference>
<dbReference type="OrthoDB" id="2270193at2759"/>
<feature type="compositionally biased region" description="Basic and acidic residues" evidence="3">
    <location>
        <begin position="182"/>
        <end position="191"/>
    </location>
</feature>
<dbReference type="SMART" id="SM00466">
    <property type="entry name" value="SRA"/>
    <property type="match status" value="1"/>
</dbReference>
<dbReference type="GO" id="GO:0005634">
    <property type="term" value="C:nucleus"/>
    <property type="evidence" value="ECO:0007669"/>
    <property type="project" value="UniProtKB-SubCell"/>
</dbReference>
<dbReference type="InterPro" id="IPR003105">
    <property type="entry name" value="SRA_YDG"/>
</dbReference>
<dbReference type="GO" id="GO:0044027">
    <property type="term" value="P:negative regulation of gene expression via chromosomal CpG island methylation"/>
    <property type="evidence" value="ECO:0007669"/>
    <property type="project" value="TreeGrafter"/>
</dbReference>
<dbReference type="InterPro" id="IPR036987">
    <property type="entry name" value="SRA-YDG_sf"/>
</dbReference>
<dbReference type="GO" id="GO:0016567">
    <property type="term" value="P:protein ubiquitination"/>
    <property type="evidence" value="ECO:0007669"/>
    <property type="project" value="TreeGrafter"/>
</dbReference>
<dbReference type="PANTHER" id="PTHR14140:SF27">
    <property type="entry name" value="OS04G0289800 PROTEIN"/>
    <property type="match status" value="1"/>
</dbReference>
<feature type="region of interest" description="Disordered" evidence="3">
    <location>
        <begin position="151"/>
        <end position="191"/>
    </location>
</feature>
<dbReference type="Gene3D" id="2.30.280.10">
    <property type="entry name" value="SRA-YDG"/>
    <property type="match status" value="1"/>
</dbReference>
<proteinExistence type="predicted"/>
<feature type="compositionally biased region" description="Basic and acidic residues" evidence="3">
    <location>
        <begin position="162"/>
        <end position="175"/>
    </location>
</feature>
<dbReference type="InterPro" id="IPR045134">
    <property type="entry name" value="UHRF1/2-like"/>
</dbReference>
<dbReference type="PROSITE" id="PS51015">
    <property type="entry name" value="YDG"/>
    <property type="match status" value="1"/>
</dbReference>
<reference evidence="5" key="1">
    <citation type="submission" date="2020-02" db="EMBL/GenBank/DDBJ databases">
        <authorList>
            <person name="Palmer J.M."/>
        </authorList>
    </citation>
    <scope>NUCLEOTIDE SEQUENCE</scope>
    <source>
        <strain evidence="5">EPUS1.4</strain>
        <tissue evidence="5">Thallus</tissue>
    </source>
</reference>
<accession>A0A8H7A8F2</accession>
<evidence type="ECO:0000256" key="2">
    <source>
        <dbReference type="PROSITE-ProRule" id="PRU00358"/>
    </source>
</evidence>
<dbReference type="AlphaFoldDB" id="A0A8H7A8F2"/>
<dbReference type="InterPro" id="IPR015947">
    <property type="entry name" value="PUA-like_sf"/>
</dbReference>
<gene>
    <name evidence="5" type="ORF">GJ744_002867</name>
</gene>
<feature type="domain" description="YDG" evidence="4">
    <location>
        <begin position="248"/>
        <end position="388"/>
    </location>
</feature>
<keyword evidence="1 2" id="KW-0539">Nucleus</keyword>
<feature type="compositionally biased region" description="Low complexity" evidence="3">
    <location>
        <begin position="151"/>
        <end position="161"/>
    </location>
</feature>
<evidence type="ECO:0000313" key="6">
    <source>
        <dbReference type="Proteomes" id="UP000606974"/>
    </source>
</evidence>
<dbReference type="EMBL" id="JAACFV010000151">
    <property type="protein sequence ID" value="KAF7504038.1"/>
    <property type="molecule type" value="Genomic_DNA"/>
</dbReference>
<dbReference type="GO" id="GO:0061630">
    <property type="term" value="F:ubiquitin protein ligase activity"/>
    <property type="evidence" value="ECO:0007669"/>
    <property type="project" value="TreeGrafter"/>
</dbReference>
<dbReference type="Proteomes" id="UP000606974">
    <property type="component" value="Unassembled WGS sequence"/>
</dbReference>
<evidence type="ECO:0000256" key="1">
    <source>
        <dbReference type="ARBA" id="ARBA00023242"/>
    </source>
</evidence>